<dbReference type="PRINTS" id="PR00151">
    <property type="entry name" value="PORPHBDMNASE"/>
</dbReference>
<evidence type="ECO:0000313" key="12">
    <source>
        <dbReference type="EMBL" id="RMI41601.1"/>
    </source>
</evidence>
<dbReference type="AlphaFoldDB" id="A0A3M2LVT9"/>
<dbReference type="NCBIfam" id="TIGR00212">
    <property type="entry name" value="hemC"/>
    <property type="match status" value="1"/>
</dbReference>
<dbReference type="EC" id="2.5.1.61" evidence="5 9"/>
<organism evidence="12 13">
    <name type="scientific">Actinomadura harenae</name>
    <dbReference type="NCBI Taxonomy" id="2483351"/>
    <lineage>
        <taxon>Bacteria</taxon>
        <taxon>Bacillati</taxon>
        <taxon>Actinomycetota</taxon>
        <taxon>Actinomycetes</taxon>
        <taxon>Streptosporangiales</taxon>
        <taxon>Thermomonosporaceae</taxon>
        <taxon>Actinomadura</taxon>
    </lineage>
</organism>
<protein>
    <recommendedName>
        <fullName evidence="5 9">Hydroxymethylbilane synthase</fullName>
        <ecNumber evidence="5 9">2.5.1.61</ecNumber>
    </recommendedName>
</protein>
<dbReference type="InterPro" id="IPR036803">
    <property type="entry name" value="Porphobilinogen_deaminase_C_sf"/>
</dbReference>
<keyword evidence="13" id="KW-1185">Reference proteome</keyword>
<proteinExistence type="inferred from homology"/>
<sequence>MRLGTRPSALAMTQARTVAQELERSHGGLRVEIVPISTSGDRHQGIGDLVALGGKGAFAKEIDRALVDGEIDAALHCAKDLPGDVPRPDGVVFGACLEGQDTGDIAVFGADADVRNLADLEAGARVGTSSVRRHAQLVQRFPRLRFEPVRGNVDTRLAKLDRGDFAAVVLARVGLQRLGIERSHERLDIVPAIGAGVLVVERRAGDDAAAEPVGALDHAPTRRRLAAERALLSVLRGHCHTPIAGHARPADDDGLELRAAVFSSDGRRMISASGVAPASRAEELGETVGGELIAKGARELIEEPAASSE</sequence>
<evidence type="ECO:0000256" key="2">
    <source>
        <dbReference type="ARBA" id="ARBA00002869"/>
    </source>
</evidence>
<evidence type="ECO:0000256" key="1">
    <source>
        <dbReference type="ARBA" id="ARBA00001916"/>
    </source>
</evidence>
<feature type="domain" description="Porphobilinogen deaminase C-terminal" evidence="11">
    <location>
        <begin position="225"/>
        <end position="293"/>
    </location>
</feature>
<comment type="function">
    <text evidence="2">Tetrapolymerization of the monopyrrole PBG into the hydroxymethylbilane pre-uroporphyrinogen in several discrete steps.</text>
</comment>
<keyword evidence="6 12" id="KW-0808">Transferase</keyword>
<comment type="caution">
    <text evidence="12">The sequence shown here is derived from an EMBL/GenBank/DDBJ whole genome shotgun (WGS) entry which is preliminary data.</text>
</comment>
<evidence type="ECO:0000256" key="7">
    <source>
        <dbReference type="ARBA" id="ARBA00023244"/>
    </source>
</evidence>
<comment type="similarity">
    <text evidence="3">Belongs to the HMBS family.</text>
</comment>
<evidence type="ECO:0000256" key="6">
    <source>
        <dbReference type="ARBA" id="ARBA00022679"/>
    </source>
</evidence>
<dbReference type="InterPro" id="IPR022418">
    <property type="entry name" value="Porphobilinogen_deaminase_C"/>
</dbReference>
<dbReference type="SUPFAM" id="SSF53850">
    <property type="entry name" value="Periplasmic binding protein-like II"/>
    <property type="match status" value="1"/>
</dbReference>
<dbReference type="OrthoDB" id="9810298at2"/>
<dbReference type="PANTHER" id="PTHR11557:SF0">
    <property type="entry name" value="PORPHOBILINOGEN DEAMINASE"/>
    <property type="match status" value="1"/>
</dbReference>
<feature type="domain" description="Porphobilinogen deaminase N-terminal" evidence="10">
    <location>
        <begin position="1"/>
        <end position="209"/>
    </location>
</feature>
<dbReference type="FunFam" id="3.40.190.10:FF:000005">
    <property type="entry name" value="Porphobilinogen deaminase"/>
    <property type="match status" value="1"/>
</dbReference>
<dbReference type="Pfam" id="PF01379">
    <property type="entry name" value="Porphobil_deam"/>
    <property type="match status" value="1"/>
</dbReference>
<name>A0A3M2LVT9_9ACTN</name>
<evidence type="ECO:0000256" key="5">
    <source>
        <dbReference type="ARBA" id="ARBA00012655"/>
    </source>
</evidence>
<accession>A0A3M2LVT9</accession>
<dbReference type="GO" id="GO:0004418">
    <property type="term" value="F:hydroxymethylbilane synthase activity"/>
    <property type="evidence" value="ECO:0007669"/>
    <property type="project" value="UniProtKB-UniRule"/>
</dbReference>
<dbReference type="PROSITE" id="PS00533">
    <property type="entry name" value="PORPHOBILINOGEN_DEAM"/>
    <property type="match status" value="1"/>
</dbReference>
<reference evidence="12 13" key="1">
    <citation type="submission" date="2018-10" db="EMBL/GenBank/DDBJ databases">
        <title>Isolation from soil.</title>
        <authorList>
            <person name="Hu J."/>
        </authorList>
    </citation>
    <scope>NUCLEOTIDE SEQUENCE [LARGE SCALE GENOMIC DNA]</scope>
    <source>
        <strain evidence="12 13">NEAU-Ht49</strain>
    </source>
</reference>
<gene>
    <name evidence="12" type="ORF">EBO15_22650</name>
</gene>
<dbReference type="PIRSF" id="PIRSF001438">
    <property type="entry name" value="4pyrrol_synth_OHMeBilane_synth"/>
    <property type="match status" value="1"/>
</dbReference>
<evidence type="ECO:0000259" key="11">
    <source>
        <dbReference type="Pfam" id="PF03900"/>
    </source>
</evidence>
<evidence type="ECO:0000256" key="8">
    <source>
        <dbReference type="ARBA" id="ARBA00048169"/>
    </source>
</evidence>
<dbReference type="Pfam" id="PF03900">
    <property type="entry name" value="Porphobil_deamC"/>
    <property type="match status" value="1"/>
</dbReference>
<dbReference type="Gene3D" id="3.40.190.10">
    <property type="entry name" value="Periplasmic binding protein-like II"/>
    <property type="match status" value="2"/>
</dbReference>
<dbReference type="Proteomes" id="UP000282674">
    <property type="component" value="Unassembled WGS sequence"/>
</dbReference>
<comment type="catalytic activity">
    <reaction evidence="8">
        <text>4 porphobilinogen + H2O = hydroxymethylbilane + 4 NH4(+)</text>
        <dbReference type="Rhea" id="RHEA:13185"/>
        <dbReference type="ChEBI" id="CHEBI:15377"/>
        <dbReference type="ChEBI" id="CHEBI:28938"/>
        <dbReference type="ChEBI" id="CHEBI:57845"/>
        <dbReference type="ChEBI" id="CHEBI:58126"/>
        <dbReference type="EC" id="2.5.1.61"/>
    </reaction>
</comment>
<dbReference type="InterPro" id="IPR000860">
    <property type="entry name" value="HemC"/>
</dbReference>
<evidence type="ECO:0000256" key="3">
    <source>
        <dbReference type="ARBA" id="ARBA00005638"/>
    </source>
</evidence>
<dbReference type="InterPro" id="IPR022419">
    <property type="entry name" value="Porphobilin_deaminase_cofac_BS"/>
</dbReference>
<dbReference type="GO" id="GO:0005737">
    <property type="term" value="C:cytoplasm"/>
    <property type="evidence" value="ECO:0007669"/>
    <property type="project" value="UniProtKB-UniRule"/>
</dbReference>
<dbReference type="GO" id="GO:0006783">
    <property type="term" value="P:heme biosynthetic process"/>
    <property type="evidence" value="ECO:0007669"/>
    <property type="project" value="TreeGrafter"/>
</dbReference>
<dbReference type="PANTHER" id="PTHR11557">
    <property type="entry name" value="PORPHOBILINOGEN DEAMINASE"/>
    <property type="match status" value="1"/>
</dbReference>
<dbReference type="Gene3D" id="3.30.160.40">
    <property type="entry name" value="Porphobilinogen deaminase, C-terminal domain"/>
    <property type="match status" value="1"/>
</dbReference>
<evidence type="ECO:0000256" key="9">
    <source>
        <dbReference type="NCBIfam" id="TIGR00212"/>
    </source>
</evidence>
<dbReference type="SUPFAM" id="SSF54782">
    <property type="entry name" value="Porphobilinogen deaminase (hydroxymethylbilane synthase), C-terminal domain"/>
    <property type="match status" value="1"/>
</dbReference>
<dbReference type="RefSeq" id="WP_122196435.1">
    <property type="nucleotide sequence ID" value="NZ_JBHSKC010000038.1"/>
</dbReference>
<comment type="subunit">
    <text evidence="4">Monomer.</text>
</comment>
<dbReference type="EMBL" id="RFFG01000041">
    <property type="protein sequence ID" value="RMI41601.1"/>
    <property type="molecule type" value="Genomic_DNA"/>
</dbReference>
<evidence type="ECO:0000259" key="10">
    <source>
        <dbReference type="Pfam" id="PF01379"/>
    </source>
</evidence>
<evidence type="ECO:0000313" key="13">
    <source>
        <dbReference type="Proteomes" id="UP000282674"/>
    </source>
</evidence>
<comment type="cofactor">
    <cofactor evidence="1">
        <name>dipyrromethane</name>
        <dbReference type="ChEBI" id="CHEBI:60342"/>
    </cofactor>
</comment>
<evidence type="ECO:0000256" key="4">
    <source>
        <dbReference type="ARBA" id="ARBA00011245"/>
    </source>
</evidence>
<dbReference type="InterPro" id="IPR022417">
    <property type="entry name" value="Porphobilin_deaminase_N"/>
</dbReference>
<keyword evidence="7" id="KW-0627">Porphyrin biosynthesis</keyword>